<dbReference type="NCBIfam" id="TIGR01536">
    <property type="entry name" value="asn_synth_AEB"/>
    <property type="match status" value="1"/>
</dbReference>
<dbReference type="KEGG" id="stp:Strop_1632"/>
<organism evidence="10 11">
    <name type="scientific">Salinispora tropica (strain ATCC BAA-916 / DSM 44818 / JCM 13857 / NBRC 105044 / CNB-440)</name>
    <dbReference type="NCBI Taxonomy" id="369723"/>
    <lineage>
        <taxon>Bacteria</taxon>
        <taxon>Bacillati</taxon>
        <taxon>Actinomycetota</taxon>
        <taxon>Actinomycetes</taxon>
        <taxon>Micromonosporales</taxon>
        <taxon>Micromonosporaceae</taxon>
        <taxon>Salinispora</taxon>
    </lineage>
</organism>
<dbReference type="CDD" id="cd00712">
    <property type="entry name" value="AsnB"/>
    <property type="match status" value="1"/>
</dbReference>
<dbReference type="PATRIC" id="fig|369723.5.peg.1672"/>
<dbReference type="PROSITE" id="PS51278">
    <property type="entry name" value="GATASE_TYPE_2"/>
    <property type="match status" value="1"/>
</dbReference>
<evidence type="ECO:0000256" key="7">
    <source>
        <dbReference type="ARBA" id="ARBA00022962"/>
    </source>
</evidence>
<dbReference type="PANTHER" id="PTHR43284:SF1">
    <property type="entry name" value="ASPARAGINE SYNTHETASE"/>
    <property type="match status" value="1"/>
</dbReference>
<dbReference type="RefSeq" id="WP_011905529.1">
    <property type="nucleotide sequence ID" value="NC_009380.1"/>
</dbReference>
<feature type="domain" description="Glutamine amidotransferase type-2" evidence="9">
    <location>
        <begin position="2"/>
        <end position="213"/>
    </location>
</feature>
<comment type="similarity">
    <text evidence="2">Belongs to the asparagine synthetase family.</text>
</comment>
<dbReference type="Pfam" id="PF00733">
    <property type="entry name" value="Asn_synthase"/>
    <property type="match status" value="1"/>
</dbReference>
<dbReference type="SUPFAM" id="SSF144010">
    <property type="entry name" value="CofE-like"/>
    <property type="match status" value="1"/>
</dbReference>
<dbReference type="InterPro" id="IPR001962">
    <property type="entry name" value="Asn_synthase"/>
</dbReference>
<dbReference type="InterPro" id="IPR006426">
    <property type="entry name" value="Asn_synth_AEB"/>
</dbReference>
<dbReference type="Pfam" id="PF13537">
    <property type="entry name" value="GATase_7"/>
    <property type="match status" value="1"/>
</dbReference>
<dbReference type="AlphaFoldDB" id="A4X5E7"/>
<dbReference type="InterPro" id="IPR051786">
    <property type="entry name" value="ASN_synthetase/amidase"/>
</dbReference>
<dbReference type="GO" id="GO:0006529">
    <property type="term" value="P:asparagine biosynthetic process"/>
    <property type="evidence" value="ECO:0007669"/>
    <property type="project" value="UniProtKB-KW"/>
</dbReference>
<dbReference type="EC" id="6.3.5.4" evidence="3"/>
<dbReference type="Proteomes" id="UP000000235">
    <property type="component" value="Chromosome"/>
</dbReference>
<keyword evidence="11" id="KW-1185">Reference proteome</keyword>
<keyword evidence="7" id="KW-0315">Glutamine amidotransferase</keyword>
<name>A4X5E7_SALTO</name>
<evidence type="ECO:0000256" key="3">
    <source>
        <dbReference type="ARBA" id="ARBA00012737"/>
    </source>
</evidence>
<keyword evidence="5" id="KW-0067">ATP-binding</keyword>
<sequence>MCGIAGYVGISAFWGEPVLHRMADAQVHRGPDGEGYLAEGLIGLAHRRLAVIDRDGGKQPLHSADGRYVLVYNGEVYNYRQLRAELSDLGHRFTTESDTEVVLTAWIQWGRAAFDRFNGMFALAIADLERGEVVLARDQFGIKPLYLADDGDGRVFFASELRPLFVTGAIAPKPDDRTVYRYLRFRIHDDTARTFFHGVTRLMPGETAVLTSDGGIQRSTYTSLYADMDALAAVPAPYDRAAQGRFRAALDRAIQARLVSDVPVGTALSGGLDSSAVVASIHRMMATTAAADDTRSVGTTQQSFSAVFPGERNDEERYVDTVAATCAEALQVHKVRPTPDRFLVDLRDFIRTQEEPVISTAPYAQYCVMREASQHVTVMLDGQGADELLAGYLPYYLVHLRGLRGGRVAGEAFRSIDVLWRLGRTRLTDTLGRRRRVPTVNLLGRDFAETYRNERFPMVRNDIKARLATDLFRHSLPALLRYEDRNSMRFSVEGRLPFLDTALVRTVWSLDSSAIIHHGWNKRALRDATVDLLPRLVHQRRNKIGFTTPEDSWFQRIKNDVYLIFASRSFGARPYFDQRAVLQAFEDHVAGRGGVETMTFWRMLNVELWLREFIDTPPASEAGGWGPVEPARVAIQRVAGSDTDQSADPQVLPKPDFVPNPEKELLTPGGAWARFPLHTDLIATGDDVSALAVNRVGEFYKQGAEMPLSVQQLATAGPWYLFVSEKVVAVAQGRIFNVTDIRSGAWARLLSRYVLRTPYGVGLGHPATMQLAVQEVGLPRVLAAAAAGAVGKAVGRRGLFYRVAGSAVRAIDGPTEYSAYPANVSAKLAPRDPDRVAQEISSAIRAALPAEFAERFAGTVIIDANDFGQDILGQDADLPDAVLVEAFADNPLGQAREQTPFAVVVAQAQTGVAVQSGGQRVGHTGG</sequence>
<evidence type="ECO:0000256" key="5">
    <source>
        <dbReference type="ARBA" id="ARBA00022840"/>
    </source>
</evidence>
<dbReference type="GO" id="GO:0005524">
    <property type="term" value="F:ATP binding"/>
    <property type="evidence" value="ECO:0007669"/>
    <property type="project" value="UniProtKB-KW"/>
</dbReference>
<protein>
    <recommendedName>
        <fullName evidence="3">asparagine synthase (glutamine-hydrolyzing)</fullName>
        <ecNumber evidence="3">6.3.5.4</ecNumber>
    </recommendedName>
</protein>
<dbReference type="Gene3D" id="3.40.50.620">
    <property type="entry name" value="HUPs"/>
    <property type="match status" value="1"/>
</dbReference>
<comment type="pathway">
    <text evidence="1">Amino-acid biosynthesis; L-asparagine biosynthesis; L-asparagine from L-aspartate (L-Gln route): step 1/1.</text>
</comment>
<dbReference type="STRING" id="369723.Strop_1632"/>
<dbReference type="PANTHER" id="PTHR43284">
    <property type="entry name" value="ASPARAGINE SYNTHETASE (GLUTAMINE-HYDROLYZING)"/>
    <property type="match status" value="1"/>
</dbReference>
<dbReference type="InterPro" id="IPR029055">
    <property type="entry name" value="Ntn_hydrolases_N"/>
</dbReference>
<evidence type="ECO:0000313" key="10">
    <source>
        <dbReference type="EMBL" id="ABP54097.1"/>
    </source>
</evidence>
<keyword evidence="6" id="KW-0061">Asparagine biosynthesis</keyword>
<evidence type="ECO:0000256" key="4">
    <source>
        <dbReference type="ARBA" id="ARBA00022741"/>
    </source>
</evidence>
<evidence type="ECO:0000256" key="1">
    <source>
        <dbReference type="ARBA" id="ARBA00005187"/>
    </source>
</evidence>
<dbReference type="CDD" id="cd01991">
    <property type="entry name" value="Asn_synthase_B_C"/>
    <property type="match status" value="1"/>
</dbReference>
<keyword evidence="6" id="KW-0028">Amino-acid biosynthesis</keyword>
<gene>
    <name evidence="10" type="ordered locus">Strop_1632</name>
</gene>
<dbReference type="HOGENOM" id="CLU_014658_3_3_11"/>
<keyword evidence="4" id="KW-0547">Nucleotide-binding</keyword>
<dbReference type="InterPro" id="IPR033738">
    <property type="entry name" value="AsnB_N"/>
</dbReference>
<evidence type="ECO:0000259" key="9">
    <source>
        <dbReference type="PROSITE" id="PS51278"/>
    </source>
</evidence>
<reference evidence="11" key="1">
    <citation type="journal article" date="2007" name="Proc. Natl. Acad. Sci. U.S.A.">
        <title>Genome sequencing reveals complex secondary metabolome in the marine actinomycete Salinispora tropica.</title>
        <authorList>
            <person name="Udwary D.W."/>
            <person name="Zeigler L."/>
            <person name="Asolkar R.N."/>
            <person name="Singan V."/>
            <person name="Lapidus A."/>
            <person name="Fenical W."/>
            <person name="Jensen P.R."/>
            <person name="Moore B.S."/>
        </authorList>
    </citation>
    <scope>NUCLEOTIDE SEQUENCE [LARGE SCALE GENOMIC DNA]</scope>
    <source>
        <strain evidence="11">ATCC BAA-916 / DSM 44818 / CNB-440</strain>
    </source>
</reference>
<dbReference type="GO" id="GO:0005829">
    <property type="term" value="C:cytosol"/>
    <property type="evidence" value="ECO:0007669"/>
    <property type="project" value="TreeGrafter"/>
</dbReference>
<dbReference type="InterPro" id="IPR014729">
    <property type="entry name" value="Rossmann-like_a/b/a_fold"/>
</dbReference>
<proteinExistence type="inferred from homology"/>
<dbReference type="InterPro" id="IPR017932">
    <property type="entry name" value="GATase_2_dom"/>
</dbReference>
<evidence type="ECO:0000256" key="2">
    <source>
        <dbReference type="ARBA" id="ARBA00005752"/>
    </source>
</evidence>
<dbReference type="EMBL" id="CP000667">
    <property type="protein sequence ID" value="ABP54097.1"/>
    <property type="molecule type" value="Genomic_DNA"/>
</dbReference>
<dbReference type="eggNOG" id="COG0367">
    <property type="taxonomic scope" value="Bacteria"/>
</dbReference>
<evidence type="ECO:0000256" key="8">
    <source>
        <dbReference type="ARBA" id="ARBA00048741"/>
    </source>
</evidence>
<evidence type="ECO:0000313" key="11">
    <source>
        <dbReference type="Proteomes" id="UP000000235"/>
    </source>
</evidence>
<dbReference type="GO" id="GO:0004066">
    <property type="term" value="F:asparagine synthase (glutamine-hydrolyzing) activity"/>
    <property type="evidence" value="ECO:0007669"/>
    <property type="project" value="UniProtKB-EC"/>
</dbReference>
<accession>A4X5E7</accession>
<dbReference type="SUPFAM" id="SSF52402">
    <property type="entry name" value="Adenine nucleotide alpha hydrolases-like"/>
    <property type="match status" value="1"/>
</dbReference>
<comment type="catalytic activity">
    <reaction evidence="8">
        <text>L-aspartate + L-glutamine + ATP + H2O = L-asparagine + L-glutamate + AMP + diphosphate + H(+)</text>
        <dbReference type="Rhea" id="RHEA:12228"/>
        <dbReference type="ChEBI" id="CHEBI:15377"/>
        <dbReference type="ChEBI" id="CHEBI:15378"/>
        <dbReference type="ChEBI" id="CHEBI:29985"/>
        <dbReference type="ChEBI" id="CHEBI:29991"/>
        <dbReference type="ChEBI" id="CHEBI:30616"/>
        <dbReference type="ChEBI" id="CHEBI:33019"/>
        <dbReference type="ChEBI" id="CHEBI:58048"/>
        <dbReference type="ChEBI" id="CHEBI:58359"/>
        <dbReference type="ChEBI" id="CHEBI:456215"/>
        <dbReference type="EC" id="6.3.5.4"/>
    </reaction>
</comment>
<dbReference type="SUPFAM" id="SSF56235">
    <property type="entry name" value="N-terminal nucleophile aminohydrolases (Ntn hydrolases)"/>
    <property type="match status" value="1"/>
</dbReference>
<dbReference type="Gene3D" id="3.60.20.10">
    <property type="entry name" value="Glutamine Phosphoribosylpyrophosphate, subunit 1, domain 1"/>
    <property type="match status" value="1"/>
</dbReference>
<evidence type="ECO:0000256" key="6">
    <source>
        <dbReference type="ARBA" id="ARBA00022888"/>
    </source>
</evidence>